<dbReference type="SUPFAM" id="SSF52799">
    <property type="entry name" value="(Phosphotyrosine protein) phosphatases II"/>
    <property type="match status" value="1"/>
</dbReference>
<dbReference type="PROSITE" id="PS51182">
    <property type="entry name" value="C2_TENSIN"/>
    <property type="match status" value="1"/>
</dbReference>
<dbReference type="Gene3D" id="2.60.40.1110">
    <property type="match status" value="1"/>
</dbReference>
<gene>
    <name evidence="3" type="ORF">SteCoe_19893</name>
</gene>
<feature type="region of interest" description="Disordered" evidence="1">
    <location>
        <begin position="273"/>
        <end position="306"/>
    </location>
</feature>
<feature type="domain" description="C2 tensin-type" evidence="2">
    <location>
        <begin position="120"/>
        <end position="248"/>
    </location>
</feature>
<dbReference type="OrthoDB" id="16692at2759"/>
<dbReference type="Gene3D" id="3.90.190.10">
    <property type="entry name" value="Protein tyrosine phosphatase superfamily"/>
    <property type="match status" value="1"/>
</dbReference>
<evidence type="ECO:0000313" key="3">
    <source>
        <dbReference type="EMBL" id="OMJ79974.1"/>
    </source>
</evidence>
<dbReference type="InterPro" id="IPR014020">
    <property type="entry name" value="Tensin_C2-dom"/>
</dbReference>
<evidence type="ECO:0000256" key="1">
    <source>
        <dbReference type="SAM" id="MobiDB-lite"/>
    </source>
</evidence>
<protein>
    <recommendedName>
        <fullName evidence="2">C2 tensin-type domain-containing protein</fullName>
    </recommendedName>
</protein>
<dbReference type="GO" id="GO:0005925">
    <property type="term" value="C:focal adhesion"/>
    <property type="evidence" value="ECO:0007669"/>
    <property type="project" value="TreeGrafter"/>
</dbReference>
<proteinExistence type="predicted"/>
<dbReference type="PANTHER" id="PTHR45734">
    <property type="entry name" value="TENSIN"/>
    <property type="match status" value="1"/>
</dbReference>
<keyword evidence="4" id="KW-1185">Reference proteome</keyword>
<dbReference type="Proteomes" id="UP000187209">
    <property type="component" value="Unassembled WGS sequence"/>
</dbReference>
<dbReference type="InterPro" id="IPR051484">
    <property type="entry name" value="Tensin_PTEN_phosphatase"/>
</dbReference>
<dbReference type="InterPro" id="IPR035892">
    <property type="entry name" value="C2_domain_sf"/>
</dbReference>
<name>A0A1R2BTA0_9CILI</name>
<dbReference type="InterPro" id="IPR029021">
    <property type="entry name" value="Prot-tyrosine_phosphatase-like"/>
</dbReference>
<accession>A0A1R2BTA0</accession>
<comment type="caution">
    <text evidence="3">The sequence shown here is derived from an EMBL/GenBank/DDBJ whole genome shotgun (WGS) entry which is preliminary data.</text>
</comment>
<dbReference type="PANTHER" id="PTHR45734:SF10">
    <property type="entry name" value="BLISTERY, ISOFORM A"/>
    <property type="match status" value="1"/>
</dbReference>
<evidence type="ECO:0000259" key="2">
    <source>
        <dbReference type="PROSITE" id="PS51182"/>
    </source>
</evidence>
<dbReference type="Pfam" id="PF10409">
    <property type="entry name" value="PTEN_C2"/>
    <property type="match status" value="1"/>
</dbReference>
<evidence type="ECO:0000313" key="4">
    <source>
        <dbReference type="Proteomes" id="UP000187209"/>
    </source>
</evidence>
<sequence>MIWNISEYPHPTNTFSSQTLDFIFVGYPNPPLSVIFSIFSSIQGWLKLDQDNVALIHCQATKGRSYMIMASYLTWTHEYQSVIEAFRKLCSITQQHVDLLPSQLRYMDYIQEILNSPPQTRKITIHKIILDGIPIIEQEGTAVRPYLQIFRNSELVYNSHSKDFPPVSYYQYDISIAFDMNLEIEGDVLIRCRHLGKDNKPLTIFRAMFHTAFCKDLVVRFHKSELDGAFNDDRFPDSFNLDVLLEKSVQSEDDSLQQLIVLNRNMNTSIPVVDLTGDDEEKKEEFKKENDSDDDMDDYFKKLESK</sequence>
<organism evidence="3 4">
    <name type="scientific">Stentor coeruleus</name>
    <dbReference type="NCBI Taxonomy" id="5963"/>
    <lineage>
        <taxon>Eukaryota</taxon>
        <taxon>Sar</taxon>
        <taxon>Alveolata</taxon>
        <taxon>Ciliophora</taxon>
        <taxon>Postciliodesmatophora</taxon>
        <taxon>Heterotrichea</taxon>
        <taxon>Heterotrichida</taxon>
        <taxon>Stentoridae</taxon>
        <taxon>Stentor</taxon>
    </lineage>
</organism>
<dbReference type="EMBL" id="MPUH01000445">
    <property type="protein sequence ID" value="OMJ79974.1"/>
    <property type="molecule type" value="Genomic_DNA"/>
</dbReference>
<dbReference type="SMART" id="SM01326">
    <property type="entry name" value="PTEN_C2"/>
    <property type="match status" value="1"/>
</dbReference>
<dbReference type="SUPFAM" id="SSF49562">
    <property type="entry name" value="C2 domain (Calcium/lipid-binding domain, CaLB)"/>
    <property type="match status" value="1"/>
</dbReference>
<dbReference type="AlphaFoldDB" id="A0A1R2BTA0"/>
<reference evidence="3 4" key="1">
    <citation type="submission" date="2016-11" db="EMBL/GenBank/DDBJ databases">
        <title>The macronuclear genome of Stentor coeruleus: a giant cell with tiny introns.</title>
        <authorList>
            <person name="Slabodnick M."/>
            <person name="Ruby J.G."/>
            <person name="Reiff S.B."/>
            <person name="Swart E.C."/>
            <person name="Gosai S."/>
            <person name="Prabakaran S."/>
            <person name="Witkowska E."/>
            <person name="Larue G.E."/>
            <person name="Fisher S."/>
            <person name="Freeman R.M."/>
            <person name="Gunawardena J."/>
            <person name="Chu W."/>
            <person name="Stover N.A."/>
            <person name="Gregory B.D."/>
            <person name="Nowacki M."/>
            <person name="Derisi J."/>
            <person name="Roy S.W."/>
            <person name="Marshall W.F."/>
            <person name="Sood P."/>
        </authorList>
    </citation>
    <scope>NUCLEOTIDE SEQUENCE [LARGE SCALE GENOMIC DNA]</scope>
    <source>
        <strain evidence="3">WM001</strain>
    </source>
</reference>